<gene>
    <name evidence="3" type="ORF">N5910_04620</name>
</gene>
<name>A0A9E7UKX7_METWO</name>
<dbReference type="EMBL" id="CP104550">
    <property type="protein sequence ID" value="UXH30845.1"/>
    <property type="molecule type" value="Genomic_DNA"/>
</dbReference>
<dbReference type="KEGG" id="mwo:MWSIV6_0898"/>
<keyword evidence="2" id="KW-0812">Transmembrane</keyword>
<dbReference type="RefSeq" id="WP_074358939.1">
    <property type="nucleotide sequence ID" value="NZ_CP104550.1"/>
</dbReference>
<proteinExistence type="predicted"/>
<keyword evidence="2" id="KW-0472">Membrane</keyword>
<reference evidence="3" key="1">
    <citation type="submission" date="2022-09" db="EMBL/GenBank/DDBJ databases">
        <title>Characterization of three MwoI isoschizomers from sequenced genome and metagenomes.</title>
        <authorList>
            <person name="Fomenkov A."/>
            <person name="Xu S.Y."/>
            <person name="Roberts R.J."/>
        </authorList>
    </citation>
    <scope>NUCLEOTIDE SEQUENCE</scope>
    <source>
        <strain evidence="3">DSM 2970</strain>
    </source>
</reference>
<dbReference type="AlphaFoldDB" id="A0A9E7UKX7"/>
<protein>
    <submittedName>
        <fullName evidence="3">Uncharacterized protein</fullName>
    </submittedName>
</protein>
<dbReference type="Proteomes" id="UP001065373">
    <property type="component" value="Chromosome"/>
</dbReference>
<sequence length="75" mass="8223">MGPGSGTEAPVVSMEVIITVIILTAAAAAAIFIIISLGKRKRKKEEEKKPVKPQVSRDAVEQLREEYGVREDEED</sequence>
<accession>A0A9E7UKX7</accession>
<evidence type="ECO:0000256" key="1">
    <source>
        <dbReference type="SAM" id="MobiDB-lite"/>
    </source>
</evidence>
<keyword evidence="2" id="KW-1133">Transmembrane helix</keyword>
<feature type="transmembrane region" description="Helical" evidence="2">
    <location>
        <begin position="16"/>
        <end position="38"/>
    </location>
</feature>
<evidence type="ECO:0000256" key="2">
    <source>
        <dbReference type="SAM" id="Phobius"/>
    </source>
</evidence>
<feature type="region of interest" description="Disordered" evidence="1">
    <location>
        <begin position="40"/>
        <end position="75"/>
    </location>
</feature>
<dbReference type="GeneID" id="58978545"/>
<feature type="compositionally biased region" description="Basic and acidic residues" evidence="1">
    <location>
        <begin position="58"/>
        <end position="75"/>
    </location>
</feature>
<evidence type="ECO:0000313" key="3">
    <source>
        <dbReference type="EMBL" id="UXH30845.1"/>
    </source>
</evidence>
<dbReference type="GeneID" id="75106510"/>
<organism evidence="3">
    <name type="scientific">Methanothermobacter wolfeii</name>
    <name type="common">Methanobacterium wolfei</name>
    <dbReference type="NCBI Taxonomy" id="145261"/>
    <lineage>
        <taxon>Archaea</taxon>
        <taxon>Methanobacteriati</taxon>
        <taxon>Methanobacteriota</taxon>
        <taxon>Methanomada group</taxon>
        <taxon>Methanobacteria</taxon>
        <taxon>Methanobacteriales</taxon>
        <taxon>Methanobacteriaceae</taxon>
        <taxon>Methanothermobacter</taxon>
    </lineage>
</organism>